<keyword evidence="8" id="KW-1185">Reference proteome</keyword>
<dbReference type="InterPro" id="IPR017039">
    <property type="entry name" value="Virul_fac_BrkB"/>
</dbReference>
<keyword evidence="3 6" id="KW-0812">Transmembrane</keyword>
<gene>
    <name evidence="7" type="ORF">EDC19_2002</name>
</gene>
<feature type="transmembrane region" description="Helical" evidence="6">
    <location>
        <begin position="233"/>
        <end position="252"/>
    </location>
</feature>
<feature type="transmembrane region" description="Helical" evidence="6">
    <location>
        <begin position="131"/>
        <end position="155"/>
    </location>
</feature>
<evidence type="ECO:0000256" key="4">
    <source>
        <dbReference type="ARBA" id="ARBA00022989"/>
    </source>
</evidence>
<comment type="subcellular location">
    <subcellularLocation>
        <location evidence="1">Cell membrane</location>
        <topology evidence="1">Multi-pass membrane protein</topology>
    </subcellularLocation>
</comment>
<evidence type="ECO:0000313" key="7">
    <source>
        <dbReference type="EMBL" id="TCK92846.1"/>
    </source>
</evidence>
<feature type="transmembrane region" description="Helical" evidence="6">
    <location>
        <begin position="21"/>
        <end position="47"/>
    </location>
</feature>
<dbReference type="AlphaFoldDB" id="A0A4R1MJF8"/>
<evidence type="ECO:0000256" key="2">
    <source>
        <dbReference type="ARBA" id="ARBA00022475"/>
    </source>
</evidence>
<reference evidence="7 8" key="1">
    <citation type="submission" date="2019-03" db="EMBL/GenBank/DDBJ databases">
        <title>Genomic Encyclopedia of Type Strains, Phase IV (KMG-IV): sequencing the most valuable type-strain genomes for metagenomic binning, comparative biology and taxonomic classification.</title>
        <authorList>
            <person name="Goeker M."/>
        </authorList>
    </citation>
    <scope>NUCLEOTIDE SEQUENCE [LARGE SCALE GENOMIC DNA]</scope>
    <source>
        <strain evidence="7 8">DSM 24176</strain>
    </source>
</reference>
<keyword evidence="4 6" id="KW-1133">Transmembrane helix</keyword>
<dbReference type="PIRSF" id="PIRSF035875">
    <property type="entry name" value="RNase_BN"/>
    <property type="match status" value="1"/>
</dbReference>
<evidence type="ECO:0000256" key="1">
    <source>
        <dbReference type="ARBA" id="ARBA00004651"/>
    </source>
</evidence>
<evidence type="ECO:0000256" key="5">
    <source>
        <dbReference type="ARBA" id="ARBA00023136"/>
    </source>
</evidence>
<evidence type="ECO:0000256" key="6">
    <source>
        <dbReference type="SAM" id="Phobius"/>
    </source>
</evidence>
<accession>A0A4R1MJF8</accession>
<feature type="transmembrane region" description="Helical" evidence="6">
    <location>
        <begin position="175"/>
        <end position="195"/>
    </location>
</feature>
<evidence type="ECO:0000256" key="3">
    <source>
        <dbReference type="ARBA" id="ARBA00022692"/>
    </source>
</evidence>
<feature type="transmembrane region" description="Helical" evidence="6">
    <location>
        <begin position="207"/>
        <end position="227"/>
    </location>
</feature>
<feature type="transmembrane region" description="Helical" evidence="6">
    <location>
        <begin position="87"/>
        <end position="111"/>
    </location>
</feature>
<dbReference type="EMBL" id="SMGQ01000013">
    <property type="protein sequence ID" value="TCK92846.1"/>
    <property type="molecule type" value="Genomic_DNA"/>
</dbReference>
<keyword evidence="2" id="KW-1003">Cell membrane</keyword>
<dbReference type="Proteomes" id="UP000294545">
    <property type="component" value="Unassembled WGS sequence"/>
</dbReference>
<name>A0A4R1MJF8_9FIRM</name>
<keyword evidence="5 6" id="KW-0472">Membrane</keyword>
<dbReference type="Pfam" id="PF03631">
    <property type="entry name" value="Virul_fac_BrkB"/>
    <property type="match status" value="1"/>
</dbReference>
<protein>
    <submittedName>
        <fullName evidence="7">Membrane protein</fullName>
    </submittedName>
</protein>
<evidence type="ECO:0000313" key="8">
    <source>
        <dbReference type="Proteomes" id="UP000294545"/>
    </source>
</evidence>
<dbReference type="PANTHER" id="PTHR30213">
    <property type="entry name" value="INNER MEMBRANE PROTEIN YHJD"/>
    <property type="match status" value="1"/>
</dbReference>
<comment type="caution">
    <text evidence="7">The sequence shown here is derived from an EMBL/GenBank/DDBJ whole genome shotgun (WGS) entry which is preliminary data.</text>
</comment>
<sequence length="277" mass="31201">MIKKTYLFIRQIQKKSSDDNISALSAQLTYFLLLSFFPFVMFLLTLLSYTPITQKEVLAAIGEVFPLEIQGVMNALLREIANNQSNALLSITVVITIWSASKGVLAIVRGLNVAYDIAETRSFLFLRLTSFIYTIIFALIIILTFILLIFGNSILTLILNLFPYTLSFINVMQTVRYLVSILLLFVFFIIIYNAIPNRKISLSEVIPGALFASLGWIIVSISFSYYIDNFGNFSYMYGSLAGIIILLLWLYICSNIIMIGGEINALLAQKKNIKNSS</sequence>
<dbReference type="RefSeq" id="WP_165868583.1">
    <property type="nucleotide sequence ID" value="NZ_SMGQ01000013.1"/>
</dbReference>
<organism evidence="7 8">
    <name type="scientific">Natranaerovirga hydrolytica</name>
    <dbReference type="NCBI Taxonomy" id="680378"/>
    <lineage>
        <taxon>Bacteria</taxon>
        <taxon>Bacillati</taxon>
        <taxon>Bacillota</taxon>
        <taxon>Clostridia</taxon>
        <taxon>Lachnospirales</taxon>
        <taxon>Natranaerovirgaceae</taxon>
        <taxon>Natranaerovirga</taxon>
    </lineage>
</organism>
<proteinExistence type="predicted"/>
<dbReference type="PANTHER" id="PTHR30213:SF0">
    <property type="entry name" value="UPF0761 MEMBRANE PROTEIN YIHY"/>
    <property type="match status" value="1"/>
</dbReference>
<dbReference type="NCBIfam" id="TIGR00765">
    <property type="entry name" value="yihY_not_rbn"/>
    <property type="match status" value="1"/>
</dbReference>
<dbReference type="GO" id="GO:0005886">
    <property type="term" value="C:plasma membrane"/>
    <property type="evidence" value="ECO:0007669"/>
    <property type="project" value="UniProtKB-SubCell"/>
</dbReference>